<dbReference type="AlphaFoldDB" id="A0A4S8RJH5"/>
<keyword evidence="4" id="KW-1185">Reference proteome</keyword>
<dbReference type="Proteomes" id="UP000308671">
    <property type="component" value="Unassembled WGS sequence"/>
</dbReference>
<dbReference type="InterPro" id="IPR023631">
    <property type="entry name" value="Amidase_dom"/>
</dbReference>
<gene>
    <name evidence="3" type="ORF">BGAL_0018g00450</name>
</gene>
<reference evidence="3 4" key="1">
    <citation type="submission" date="2017-12" db="EMBL/GenBank/DDBJ databases">
        <title>Comparative genomics of Botrytis spp.</title>
        <authorList>
            <person name="Valero-Jimenez C.A."/>
            <person name="Tapia P."/>
            <person name="Veloso J."/>
            <person name="Silva-Moreno E."/>
            <person name="Staats M."/>
            <person name="Valdes J.H."/>
            <person name="Van Kan J.A.L."/>
        </authorList>
    </citation>
    <scope>NUCLEOTIDE SEQUENCE [LARGE SCALE GENOMIC DNA]</scope>
    <source>
        <strain evidence="3 4">MUCL435</strain>
    </source>
</reference>
<dbReference type="Gene3D" id="3.90.1300.10">
    <property type="entry name" value="Amidase signature (AS) domain"/>
    <property type="match status" value="1"/>
</dbReference>
<comment type="similarity">
    <text evidence="1">Belongs to the amidase family.</text>
</comment>
<organism evidence="3 4">
    <name type="scientific">Botrytis galanthina</name>
    <dbReference type="NCBI Taxonomy" id="278940"/>
    <lineage>
        <taxon>Eukaryota</taxon>
        <taxon>Fungi</taxon>
        <taxon>Dikarya</taxon>
        <taxon>Ascomycota</taxon>
        <taxon>Pezizomycotina</taxon>
        <taxon>Leotiomycetes</taxon>
        <taxon>Helotiales</taxon>
        <taxon>Sclerotiniaceae</taxon>
        <taxon>Botrytis</taxon>
    </lineage>
</organism>
<name>A0A4S8RJH5_9HELO</name>
<evidence type="ECO:0000313" key="3">
    <source>
        <dbReference type="EMBL" id="THV54889.1"/>
    </source>
</evidence>
<evidence type="ECO:0000259" key="2">
    <source>
        <dbReference type="Pfam" id="PF01425"/>
    </source>
</evidence>
<proteinExistence type="inferred from homology"/>
<dbReference type="EMBL" id="PQXL01000018">
    <property type="protein sequence ID" value="THV54889.1"/>
    <property type="molecule type" value="Genomic_DNA"/>
</dbReference>
<evidence type="ECO:0000256" key="1">
    <source>
        <dbReference type="ARBA" id="ARBA00009199"/>
    </source>
</evidence>
<dbReference type="PROSITE" id="PS00571">
    <property type="entry name" value="AMIDASES"/>
    <property type="match status" value="1"/>
</dbReference>
<feature type="domain" description="Amidase" evidence="2">
    <location>
        <begin position="156"/>
        <end position="576"/>
    </location>
</feature>
<dbReference type="InterPro" id="IPR000120">
    <property type="entry name" value="Amidase"/>
</dbReference>
<accession>A0A4S8RJH5</accession>
<protein>
    <recommendedName>
        <fullName evidence="2">Amidase domain-containing protein</fullName>
    </recommendedName>
</protein>
<sequence length="617" mass="67697">MSQPPYSREQPSRRFFGYPMPIEGPEIAFKMPIEVNPIQSGISLVILGWIVSKFEFIQKLIYNNAGFTMLRDLDLGNATERMNARNPLVIPLANDSDAPYVPDLDRSSFQDFPGRYHTVADYREKYLSGELTPLAVCKSLLPLIRRDIATPSHHAISFIATNVDSVLAAAEKSTARYVAGKSLGLLDGIPTAIKDATHIAGYRTTNGRAENDELFPISENSDWPIQKLEECGVIVLGKTNMYEYGTDTTGLNPYWGTPRNPHNRNYYTGGSSSGSAYAVAAGLVPFTFGADGGGSIRIPAAFCGIYGLKPTYGRLEDTSSTVVVTGPLAASMMDLEAMYRVLAQPDPSDSICQSFAPPSKILTSSLQPKIIGIYKPWFERSDASVIEVCQKAIDYYQNQLGYEVVDIELPYIPEGQKAHVSTILAELAIRARSDHLPDQKPTSTSWLADLNPANKIALGVGSQMTAQDYLLAQQIRNVLMQHLAFLFQEYPGLLIVTPTCPMPGWDIKSERDLKYGSTNGNLTFRSVEYVWIANLCGNPAISVPVGYVDPVETAGEGKIPIGLMAMGDWGSEDQLLGWGREAEIYLSHVYEGGRKRPNGEGWVDVFKLASSLMDTVS</sequence>
<evidence type="ECO:0000313" key="4">
    <source>
        <dbReference type="Proteomes" id="UP000308671"/>
    </source>
</evidence>
<dbReference type="InterPro" id="IPR020556">
    <property type="entry name" value="Amidase_CS"/>
</dbReference>
<dbReference type="SUPFAM" id="SSF75304">
    <property type="entry name" value="Amidase signature (AS) enzymes"/>
    <property type="match status" value="1"/>
</dbReference>
<comment type="caution">
    <text evidence="3">The sequence shown here is derived from an EMBL/GenBank/DDBJ whole genome shotgun (WGS) entry which is preliminary data.</text>
</comment>
<dbReference type="InterPro" id="IPR036928">
    <property type="entry name" value="AS_sf"/>
</dbReference>
<dbReference type="PANTHER" id="PTHR11895">
    <property type="entry name" value="TRANSAMIDASE"/>
    <property type="match status" value="1"/>
</dbReference>
<dbReference type="OrthoDB" id="421993at2759"/>
<dbReference type="PANTHER" id="PTHR11895:SF67">
    <property type="entry name" value="AMIDASE DOMAIN-CONTAINING PROTEIN"/>
    <property type="match status" value="1"/>
</dbReference>
<dbReference type="GO" id="GO:0003824">
    <property type="term" value="F:catalytic activity"/>
    <property type="evidence" value="ECO:0007669"/>
    <property type="project" value="InterPro"/>
</dbReference>
<dbReference type="Pfam" id="PF01425">
    <property type="entry name" value="Amidase"/>
    <property type="match status" value="1"/>
</dbReference>